<dbReference type="Bgee" id="WBGene00008620">
    <property type="expression patterns" value="Expressed in adult organism and 1 other cell type or tissue"/>
</dbReference>
<evidence type="ECO:0000313" key="3">
    <source>
        <dbReference type="Proteomes" id="UP000001940"/>
    </source>
</evidence>
<reference evidence="2 3" key="1">
    <citation type="journal article" date="1998" name="Science">
        <title>Genome sequence of the nematode C. elegans: a platform for investigating biology.</title>
        <authorList>
            <consortium name="The C. elegans sequencing consortium"/>
            <person name="Sulson J.E."/>
            <person name="Waterston R."/>
        </authorList>
    </citation>
    <scope>NUCLEOTIDE SEQUENCE [LARGE SCALE GENOMIC DNA]</scope>
    <source>
        <strain evidence="2 3">Bristol N2</strain>
    </source>
</reference>
<evidence type="ECO:0000313" key="4">
    <source>
        <dbReference type="WormBase" id="F09C6.10"/>
    </source>
</evidence>
<dbReference type="GeneID" id="184236"/>
<dbReference type="AGR" id="WB:WBGene00008620"/>
<dbReference type="WormBase" id="F09C6.10">
    <property type="protein sequence ID" value="CE18583"/>
    <property type="gene ID" value="WBGene00008620"/>
</dbReference>
<dbReference type="KEGG" id="cel:CELE_F09C6.10"/>
<keyword evidence="3" id="KW-1185">Reference proteome</keyword>
<dbReference type="Proteomes" id="UP000001940">
    <property type="component" value="Chromosome V"/>
</dbReference>
<feature type="chain" id="PRO_5004336759" evidence="1">
    <location>
        <begin position="20"/>
        <end position="153"/>
    </location>
</feature>
<sequence length="153" mass="17197">MVWKILISSMFIAQYAVMASDDLPTSTGIPTEMRACQSKCGVPLEIRMKPTKPGCKKWNECDDNEKQCASGPKLQIIYTNNVCNQFVNICENREYANWNMQKCGIPHVVSKNPTPEACEKWNKCSGKQKECAAHGRDDYLYADKACSKYPTSG</sequence>
<dbReference type="HOGENOM" id="CLU_1714940_0_0_1"/>
<keyword evidence="1" id="KW-0732">Signal</keyword>
<dbReference type="STRING" id="6239.F09C6.10.1"/>
<dbReference type="InParanoid" id="Q9XV99"/>
<dbReference type="AlphaFoldDB" id="Q9XV99"/>
<dbReference type="UCSC" id="F09C6.10">
    <property type="organism name" value="c. elegans"/>
</dbReference>
<dbReference type="PeptideAtlas" id="Q9XV99"/>
<accession>Q9XV99</accession>
<evidence type="ECO:0000313" key="2">
    <source>
        <dbReference type="EMBL" id="CAB04065.1"/>
    </source>
</evidence>
<protein>
    <submittedName>
        <fullName evidence="2">Secreted protein</fullName>
    </submittedName>
</protein>
<proteinExistence type="predicted"/>
<dbReference type="CTD" id="184236"/>
<feature type="signal peptide" evidence="1">
    <location>
        <begin position="1"/>
        <end position="19"/>
    </location>
</feature>
<dbReference type="EMBL" id="BX284605">
    <property type="protein sequence ID" value="CAB04065.1"/>
    <property type="molecule type" value="Genomic_DNA"/>
</dbReference>
<dbReference type="PhylomeDB" id="Q9XV99"/>
<dbReference type="PaxDb" id="6239-F09C6.10"/>
<evidence type="ECO:0000256" key="1">
    <source>
        <dbReference type="SAM" id="SignalP"/>
    </source>
</evidence>
<organism evidence="2 3">
    <name type="scientific">Caenorhabditis elegans</name>
    <dbReference type="NCBI Taxonomy" id="6239"/>
    <lineage>
        <taxon>Eukaryota</taxon>
        <taxon>Metazoa</taxon>
        <taxon>Ecdysozoa</taxon>
        <taxon>Nematoda</taxon>
        <taxon>Chromadorea</taxon>
        <taxon>Rhabditida</taxon>
        <taxon>Rhabditina</taxon>
        <taxon>Rhabditomorpha</taxon>
        <taxon>Rhabditoidea</taxon>
        <taxon>Rhabditidae</taxon>
        <taxon>Peloderinae</taxon>
        <taxon>Caenorhabditis</taxon>
    </lineage>
</organism>
<dbReference type="RefSeq" id="NP_507274.1">
    <property type="nucleotide sequence ID" value="NM_074873.3"/>
</dbReference>
<name>Q9XV99_CAEEL</name>
<dbReference type="PIR" id="T20643">
    <property type="entry name" value="T20643"/>
</dbReference>
<gene>
    <name evidence="2" type="ORF">CELE_F09C6.10</name>
    <name evidence="2 4" type="ORF">F09C6.10</name>
</gene>